<accession>A0AAD6PQF4</accession>
<dbReference type="AlphaFoldDB" id="A0AAD6PQF4"/>
<dbReference type="Proteomes" id="UP001164929">
    <property type="component" value="Chromosome 19"/>
</dbReference>
<protein>
    <submittedName>
        <fullName evidence="2">Uncharacterized protein</fullName>
    </submittedName>
</protein>
<evidence type="ECO:0000313" key="3">
    <source>
        <dbReference type="Proteomes" id="UP001164929"/>
    </source>
</evidence>
<name>A0AAD6PQF4_9ROSI</name>
<reference evidence="2" key="1">
    <citation type="journal article" date="2023" name="Mol. Ecol. Resour.">
        <title>Chromosome-level genome assembly of a triploid poplar Populus alba 'Berolinensis'.</title>
        <authorList>
            <person name="Chen S."/>
            <person name="Yu Y."/>
            <person name="Wang X."/>
            <person name="Wang S."/>
            <person name="Zhang T."/>
            <person name="Zhou Y."/>
            <person name="He R."/>
            <person name="Meng N."/>
            <person name="Wang Y."/>
            <person name="Liu W."/>
            <person name="Liu Z."/>
            <person name="Liu J."/>
            <person name="Guo Q."/>
            <person name="Huang H."/>
            <person name="Sederoff R.R."/>
            <person name="Wang G."/>
            <person name="Qu G."/>
            <person name="Chen S."/>
        </authorList>
    </citation>
    <scope>NUCLEOTIDE SEQUENCE</scope>
    <source>
        <strain evidence="2">SC-2020</strain>
    </source>
</reference>
<feature type="transmembrane region" description="Helical" evidence="1">
    <location>
        <begin position="38"/>
        <end position="57"/>
    </location>
</feature>
<keyword evidence="1" id="KW-0472">Membrane</keyword>
<keyword evidence="1" id="KW-1133">Transmembrane helix</keyword>
<proteinExistence type="predicted"/>
<evidence type="ECO:0000313" key="2">
    <source>
        <dbReference type="EMBL" id="KAJ6952718.1"/>
    </source>
</evidence>
<evidence type="ECO:0000256" key="1">
    <source>
        <dbReference type="SAM" id="Phobius"/>
    </source>
</evidence>
<comment type="caution">
    <text evidence="2">The sequence shown here is derived from an EMBL/GenBank/DDBJ whole genome shotgun (WGS) entry which is preliminary data.</text>
</comment>
<dbReference type="EMBL" id="JAQIZT010000019">
    <property type="protein sequence ID" value="KAJ6952718.1"/>
    <property type="molecule type" value="Genomic_DNA"/>
</dbReference>
<organism evidence="2 3">
    <name type="scientific">Populus alba x Populus x berolinensis</name>
    <dbReference type="NCBI Taxonomy" id="444605"/>
    <lineage>
        <taxon>Eukaryota</taxon>
        <taxon>Viridiplantae</taxon>
        <taxon>Streptophyta</taxon>
        <taxon>Embryophyta</taxon>
        <taxon>Tracheophyta</taxon>
        <taxon>Spermatophyta</taxon>
        <taxon>Magnoliopsida</taxon>
        <taxon>eudicotyledons</taxon>
        <taxon>Gunneridae</taxon>
        <taxon>Pentapetalae</taxon>
        <taxon>rosids</taxon>
        <taxon>fabids</taxon>
        <taxon>Malpighiales</taxon>
        <taxon>Salicaceae</taxon>
        <taxon>Saliceae</taxon>
        <taxon>Populus</taxon>
    </lineage>
</organism>
<keyword evidence="3" id="KW-1185">Reference proteome</keyword>
<keyword evidence="1" id="KW-0812">Transmembrane</keyword>
<sequence>MLNAVNVWSYRGLGRAFRRMGKFQWLLRALFAAFHQKAFLFEVLHLNNLLLMLSCFVRSRRNRTFQTEKSGHEDRLFCQNLSIALYEFTMEKLLFVLRSPKVINLESVLHVYKAIFKADLWALERHGVSTHLR</sequence>
<gene>
    <name evidence="2" type="ORF">NC653_041755</name>
</gene>